<keyword evidence="2" id="KW-0808">Transferase</keyword>
<dbReference type="InterPro" id="IPR050194">
    <property type="entry name" value="Glycosyltransferase_grp1"/>
</dbReference>
<dbReference type="Pfam" id="PF13692">
    <property type="entry name" value="Glyco_trans_1_4"/>
    <property type="match status" value="1"/>
</dbReference>
<reference evidence="2 3" key="1">
    <citation type="submission" date="2019-03" db="EMBL/GenBank/DDBJ databases">
        <title>Genomic Encyclopedia of Type Strains, Phase IV (KMG-IV): sequencing the most valuable type-strain genomes for metagenomic binning, comparative biology and taxonomic classification.</title>
        <authorList>
            <person name="Goeker M."/>
        </authorList>
    </citation>
    <scope>NUCLEOTIDE SEQUENCE [LARGE SCALE GENOMIC DNA]</scope>
    <source>
        <strain evidence="2 3">DSM 2132</strain>
    </source>
</reference>
<organism evidence="2 3">
    <name type="scientific">Rhodothalassium salexigens DSM 2132</name>
    <dbReference type="NCBI Taxonomy" id="1188247"/>
    <lineage>
        <taxon>Bacteria</taxon>
        <taxon>Pseudomonadati</taxon>
        <taxon>Pseudomonadota</taxon>
        <taxon>Alphaproteobacteria</taxon>
        <taxon>Rhodothalassiales</taxon>
        <taxon>Rhodothalassiaceae</taxon>
        <taxon>Rhodothalassium</taxon>
    </lineage>
</organism>
<dbReference type="PANTHER" id="PTHR45947">
    <property type="entry name" value="SULFOQUINOVOSYL TRANSFERASE SQD2"/>
    <property type="match status" value="1"/>
</dbReference>
<keyword evidence="3" id="KW-1185">Reference proteome</keyword>
<dbReference type="OrthoDB" id="9802525at2"/>
<dbReference type="GO" id="GO:0016757">
    <property type="term" value="F:glycosyltransferase activity"/>
    <property type="evidence" value="ECO:0007669"/>
    <property type="project" value="UniProtKB-KW"/>
</dbReference>
<dbReference type="AlphaFoldDB" id="A0A4R2PID4"/>
<dbReference type="EMBL" id="SLXO01000004">
    <property type="protein sequence ID" value="TCP35229.1"/>
    <property type="molecule type" value="Genomic_DNA"/>
</dbReference>
<accession>A0A4R2PID4</accession>
<dbReference type="InParanoid" id="A0A4R2PID4"/>
<dbReference type="Gene3D" id="3.40.50.2000">
    <property type="entry name" value="Glycogen Phosphorylase B"/>
    <property type="match status" value="2"/>
</dbReference>
<dbReference type="Pfam" id="PF13439">
    <property type="entry name" value="Glyco_transf_4"/>
    <property type="match status" value="1"/>
</dbReference>
<protein>
    <submittedName>
        <fullName evidence="2">Alpha-1,6-mannosyltransferase</fullName>
    </submittedName>
</protein>
<evidence type="ECO:0000313" key="3">
    <source>
        <dbReference type="Proteomes" id="UP000295399"/>
    </source>
</evidence>
<dbReference type="PANTHER" id="PTHR45947:SF3">
    <property type="entry name" value="SULFOQUINOVOSYL TRANSFERASE SQD2"/>
    <property type="match status" value="1"/>
</dbReference>
<dbReference type="RefSeq" id="WP_132708134.1">
    <property type="nucleotide sequence ID" value="NZ_JACIGF010000004.1"/>
</dbReference>
<feature type="domain" description="Glycosyltransferase subfamily 4-like N-terminal" evidence="1">
    <location>
        <begin position="15"/>
        <end position="184"/>
    </location>
</feature>
<dbReference type="InterPro" id="IPR028098">
    <property type="entry name" value="Glyco_trans_4-like_N"/>
</dbReference>
<dbReference type="Proteomes" id="UP000295399">
    <property type="component" value="Unassembled WGS sequence"/>
</dbReference>
<keyword evidence="2" id="KW-0328">Glycosyltransferase</keyword>
<sequence>MKLVDVAEFYSEQGGGVRTYIEQKLAASAALGHETVILAPGPEDRVDARQGGRIVWLKSPVEPLDPRYHRFKDPAPVHAALDREAPDMVEGSSPWAGGRIVADWPGPGPRAFFIHQDPVAVYPHTFLDRRLGPDTVDRLFFWFWRYLRRLNNRYDTSIVSGQWLADRLARFGLRHLHAVPLGVRKDAFSPGLRDLETRREMLAACGLDGRDDALLLISVSRHHPEKRIGPMIEAIARLNRRRPVGLYLIGDGPFRKRIDRLAARVPQVHVAGYLRDRAALARALASADAMLHGSAAETFGLVLAEALASGLPLVVPDRGGAADLADVACAETYRAGDPADCAAAVERLLGRDRAELSAAAARAAAQRVHSPEEHFRALFAHYDTVIARRRSAAAA</sequence>
<dbReference type="SUPFAM" id="SSF53756">
    <property type="entry name" value="UDP-Glycosyltransferase/glycogen phosphorylase"/>
    <property type="match status" value="1"/>
</dbReference>
<comment type="caution">
    <text evidence="2">The sequence shown here is derived from an EMBL/GenBank/DDBJ whole genome shotgun (WGS) entry which is preliminary data.</text>
</comment>
<evidence type="ECO:0000313" key="2">
    <source>
        <dbReference type="EMBL" id="TCP35229.1"/>
    </source>
</evidence>
<proteinExistence type="predicted"/>
<gene>
    <name evidence="2" type="ORF">EV659_10479</name>
</gene>
<name>A0A4R2PID4_RHOSA</name>
<evidence type="ECO:0000259" key="1">
    <source>
        <dbReference type="Pfam" id="PF13439"/>
    </source>
</evidence>